<evidence type="ECO:0000259" key="2">
    <source>
        <dbReference type="SMART" id="SM00848"/>
    </source>
</evidence>
<feature type="domain" description="Cathepsin propeptide inhibitor" evidence="2">
    <location>
        <begin position="290"/>
        <end position="346"/>
    </location>
</feature>
<dbReference type="Gene3D" id="3.90.70.10">
    <property type="entry name" value="Cysteine proteinases"/>
    <property type="match status" value="1"/>
</dbReference>
<dbReference type="InterPro" id="IPR038765">
    <property type="entry name" value="Papain-like_cys_pep_sf"/>
</dbReference>
<dbReference type="SMART" id="SM00848">
    <property type="entry name" value="Inhibitor_I29"/>
    <property type="match status" value="1"/>
</dbReference>
<gene>
    <name evidence="3" type="ORF">OS493_001062</name>
</gene>
<accession>A0A9X0D7G6</accession>
<dbReference type="EMBL" id="MU825873">
    <property type="protein sequence ID" value="KAJ7387719.1"/>
    <property type="molecule type" value="Genomic_DNA"/>
</dbReference>
<dbReference type="InterPro" id="IPR013201">
    <property type="entry name" value="Prot_inhib_I29"/>
</dbReference>
<dbReference type="AlphaFoldDB" id="A0A9X0D7G6"/>
<dbReference type="Pfam" id="PF08246">
    <property type="entry name" value="Inhibitor_I29"/>
    <property type="match status" value="1"/>
</dbReference>
<comment type="caution">
    <text evidence="3">The sequence shown here is derived from an EMBL/GenBank/DDBJ whole genome shotgun (WGS) entry which is preliminary data.</text>
</comment>
<reference evidence="3" key="1">
    <citation type="submission" date="2023-01" db="EMBL/GenBank/DDBJ databases">
        <title>Genome assembly of the deep-sea coral Lophelia pertusa.</title>
        <authorList>
            <person name="Herrera S."/>
            <person name="Cordes E."/>
        </authorList>
    </citation>
    <scope>NUCLEOTIDE SEQUENCE</scope>
    <source>
        <strain evidence="3">USNM1676648</strain>
        <tissue evidence="3">Polyp</tissue>
    </source>
</reference>
<dbReference type="SUPFAM" id="SSF54001">
    <property type="entry name" value="Cysteine proteinases"/>
    <property type="match status" value="1"/>
</dbReference>
<proteinExistence type="predicted"/>
<name>A0A9X0D7G6_9CNID</name>
<evidence type="ECO:0000313" key="4">
    <source>
        <dbReference type="Proteomes" id="UP001163046"/>
    </source>
</evidence>
<organism evidence="3 4">
    <name type="scientific">Desmophyllum pertusum</name>
    <dbReference type="NCBI Taxonomy" id="174260"/>
    <lineage>
        <taxon>Eukaryota</taxon>
        <taxon>Metazoa</taxon>
        <taxon>Cnidaria</taxon>
        <taxon>Anthozoa</taxon>
        <taxon>Hexacorallia</taxon>
        <taxon>Scleractinia</taxon>
        <taxon>Caryophylliina</taxon>
        <taxon>Caryophylliidae</taxon>
        <taxon>Desmophyllum</taxon>
    </lineage>
</organism>
<dbReference type="OrthoDB" id="65740at2759"/>
<feature type="region of interest" description="Disordered" evidence="1">
    <location>
        <begin position="249"/>
        <end position="268"/>
    </location>
</feature>
<sequence>MTRHVFYSRGDSYSSRMIIIPKVCYRFLMETLWSLSRLGIPKTKKMSRIDYYNGYGQDISNVGISAGTRFACKIVPEYSEYSGDAEMNGVGCAKWEHSFTIYDKVNTYTLYTTKTRPPRPLRYEMMGYDTLLSSYYDHYILDYHQFETWKFSYKVFDIPTDLQCFDFSHEKLEKSLGEINPMVEFMPHSTSGSPYTLSHPSNYVTTTAPSQSEADPLQYLLQSLNEMPLVNSDNFNPSKPITNIQRSFEKEDKTRPLPVPKSTGELRSEDMKSNYKVAMRHYEDVVNSLFKSFKTRYKKSYISKREHETRKDIYRHNLRYIKSRNRQHLGYRLKSNHMADMTEEEIEHKKGLLTEVKRDVLNGGRRFEIPQGTNIKTLPDAVDWAKSGEIYAVKLRAVYKVTNGGSCLEDGQINGVSIEHGARGHPSQESLAP</sequence>
<dbReference type="Proteomes" id="UP001163046">
    <property type="component" value="Unassembled WGS sequence"/>
</dbReference>
<protein>
    <recommendedName>
        <fullName evidence="2">Cathepsin propeptide inhibitor domain-containing protein</fullName>
    </recommendedName>
</protein>
<keyword evidence="4" id="KW-1185">Reference proteome</keyword>
<evidence type="ECO:0000256" key="1">
    <source>
        <dbReference type="SAM" id="MobiDB-lite"/>
    </source>
</evidence>
<evidence type="ECO:0000313" key="3">
    <source>
        <dbReference type="EMBL" id="KAJ7387719.1"/>
    </source>
</evidence>